<dbReference type="InterPro" id="IPR001926">
    <property type="entry name" value="TrpB-like_PALP"/>
</dbReference>
<feature type="non-terminal residue" evidence="2">
    <location>
        <position position="42"/>
    </location>
</feature>
<dbReference type="InterPro" id="IPR050214">
    <property type="entry name" value="Cys_Synth/Cystath_Beta-Synth"/>
</dbReference>
<proteinExistence type="predicted"/>
<dbReference type="SUPFAM" id="SSF53686">
    <property type="entry name" value="Tryptophan synthase beta subunit-like PLP-dependent enzymes"/>
    <property type="match status" value="1"/>
</dbReference>
<dbReference type="PANTHER" id="PTHR10314">
    <property type="entry name" value="CYSTATHIONINE BETA-SYNTHASE"/>
    <property type="match status" value="1"/>
</dbReference>
<dbReference type="EMBL" id="BARS01036669">
    <property type="protein sequence ID" value="GAG17575.1"/>
    <property type="molecule type" value="Genomic_DNA"/>
</dbReference>
<dbReference type="Gene3D" id="3.40.50.1100">
    <property type="match status" value="2"/>
</dbReference>
<feature type="domain" description="Tryptophan synthase beta chain-like PALP" evidence="1">
    <location>
        <begin position="2"/>
        <end position="37"/>
    </location>
</feature>
<dbReference type="AlphaFoldDB" id="X0VH21"/>
<comment type="caution">
    <text evidence="2">The sequence shown here is derived from an EMBL/GenBank/DDBJ whole genome shotgun (WGS) entry which is preliminary data.</text>
</comment>
<gene>
    <name evidence="2" type="ORF">S01H1_56327</name>
</gene>
<sequence length="42" mass="4767">MTKNIEADIFVKLEYLNPSGSLKDRIALQMIEDAEKNGTLKK</sequence>
<evidence type="ECO:0000259" key="1">
    <source>
        <dbReference type="Pfam" id="PF00291"/>
    </source>
</evidence>
<dbReference type="Pfam" id="PF00291">
    <property type="entry name" value="PALP"/>
    <property type="match status" value="1"/>
</dbReference>
<reference evidence="2" key="1">
    <citation type="journal article" date="2014" name="Front. Microbiol.">
        <title>High frequency of phylogenetically diverse reductive dehalogenase-homologous genes in deep subseafloor sedimentary metagenomes.</title>
        <authorList>
            <person name="Kawai M."/>
            <person name="Futagami T."/>
            <person name="Toyoda A."/>
            <person name="Takaki Y."/>
            <person name="Nishi S."/>
            <person name="Hori S."/>
            <person name="Arai W."/>
            <person name="Tsubouchi T."/>
            <person name="Morono Y."/>
            <person name="Uchiyama I."/>
            <person name="Ito T."/>
            <person name="Fujiyama A."/>
            <person name="Inagaki F."/>
            <person name="Takami H."/>
        </authorList>
    </citation>
    <scope>NUCLEOTIDE SEQUENCE</scope>
    <source>
        <strain evidence="2">Expedition CK06-06</strain>
    </source>
</reference>
<name>X0VH21_9ZZZZ</name>
<organism evidence="2">
    <name type="scientific">marine sediment metagenome</name>
    <dbReference type="NCBI Taxonomy" id="412755"/>
    <lineage>
        <taxon>unclassified sequences</taxon>
        <taxon>metagenomes</taxon>
        <taxon>ecological metagenomes</taxon>
    </lineage>
</organism>
<accession>X0VH21</accession>
<protein>
    <recommendedName>
        <fullName evidence="1">Tryptophan synthase beta chain-like PALP domain-containing protein</fullName>
    </recommendedName>
</protein>
<evidence type="ECO:0000313" key="2">
    <source>
        <dbReference type="EMBL" id="GAG17575.1"/>
    </source>
</evidence>
<dbReference type="InterPro" id="IPR036052">
    <property type="entry name" value="TrpB-like_PALP_sf"/>
</dbReference>